<dbReference type="InterPro" id="IPR050312">
    <property type="entry name" value="IolE/XylAMocC-like"/>
</dbReference>
<dbReference type="NCBIfam" id="NF035939">
    <property type="entry name" value="TIM_EboE"/>
    <property type="match status" value="1"/>
</dbReference>
<evidence type="ECO:0000259" key="1">
    <source>
        <dbReference type="Pfam" id="PF01261"/>
    </source>
</evidence>
<dbReference type="Gene3D" id="3.20.20.150">
    <property type="entry name" value="Divalent-metal-dependent TIM barrel enzymes"/>
    <property type="match status" value="1"/>
</dbReference>
<reference evidence="2" key="1">
    <citation type="submission" date="2022-01" db="EMBL/GenBank/DDBJ databases">
        <title>Genome-Based Taxonomic Classification of the Phylum Actinobacteria.</title>
        <authorList>
            <person name="Gao Y."/>
        </authorList>
    </citation>
    <scope>NUCLEOTIDE SEQUENCE</scope>
    <source>
        <strain evidence="2">KLBMP 8922</strain>
    </source>
</reference>
<dbReference type="PROSITE" id="PS00730">
    <property type="entry name" value="AP_NUCLEASE_F2_2"/>
    <property type="match status" value="1"/>
</dbReference>
<keyword evidence="3" id="KW-1185">Reference proteome</keyword>
<dbReference type="PANTHER" id="PTHR12110:SF21">
    <property type="entry name" value="XYLOSE ISOMERASE-LIKE TIM BARREL DOMAIN-CONTAINING PROTEIN"/>
    <property type="match status" value="1"/>
</dbReference>
<dbReference type="InterPro" id="IPR036237">
    <property type="entry name" value="Xyl_isomerase-like_sf"/>
</dbReference>
<evidence type="ECO:0000313" key="3">
    <source>
        <dbReference type="Proteomes" id="UP001165378"/>
    </source>
</evidence>
<dbReference type="PANTHER" id="PTHR12110">
    <property type="entry name" value="HYDROXYPYRUVATE ISOMERASE"/>
    <property type="match status" value="1"/>
</dbReference>
<dbReference type="EMBL" id="JAKFHA010000001">
    <property type="protein sequence ID" value="MCF2525831.1"/>
    <property type="molecule type" value="Genomic_DNA"/>
</dbReference>
<evidence type="ECO:0000313" key="2">
    <source>
        <dbReference type="EMBL" id="MCF2525831.1"/>
    </source>
</evidence>
<name>A0AA41PV94_9ACTN</name>
<proteinExistence type="predicted"/>
<dbReference type="SUPFAM" id="SSF51658">
    <property type="entry name" value="Xylose isomerase-like"/>
    <property type="match status" value="1"/>
</dbReference>
<dbReference type="Pfam" id="PF01261">
    <property type="entry name" value="AP_endonuc_2"/>
    <property type="match status" value="1"/>
</dbReference>
<dbReference type="AlphaFoldDB" id="A0AA41PV94"/>
<dbReference type="RefSeq" id="WP_235049855.1">
    <property type="nucleotide sequence ID" value="NZ_JAKFHA010000001.1"/>
</dbReference>
<comment type="caution">
    <text evidence="2">The sequence shown here is derived from an EMBL/GenBank/DDBJ whole genome shotgun (WGS) entry which is preliminary data.</text>
</comment>
<protein>
    <submittedName>
        <fullName evidence="2">Metabolite traffic protein EboE</fullName>
    </submittedName>
</protein>
<feature type="domain" description="Xylose isomerase-like TIM barrel" evidence="1">
    <location>
        <begin position="62"/>
        <end position="233"/>
    </location>
</feature>
<dbReference type="GO" id="GO:0008270">
    <property type="term" value="F:zinc ion binding"/>
    <property type="evidence" value="ECO:0007669"/>
    <property type="project" value="InterPro"/>
</dbReference>
<dbReference type="InterPro" id="IPR013022">
    <property type="entry name" value="Xyl_isomerase-like_TIM-brl"/>
</dbReference>
<organism evidence="2 3">
    <name type="scientific">Yinghuangia soli</name>
    <dbReference type="NCBI Taxonomy" id="2908204"/>
    <lineage>
        <taxon>Bacteria</taxon>
        <taxon>Bacillati</taxon>
        <taxon>Actinomycetota</taxon>
        <taxon>Actinomycetes</taxon>
        <taxon>Kitasatosporales</taxon>
        <taxon>Streptomycetaceae</taxon>
        <taxon>Yinghuangia</taxon>
    </lineage>
</organism>
<dbReference type="Proteomes" id="UP001165378">
    <property type="component" value="Unassembled WGS sequence"/>
</dbReference>
<accession>A0AA41PV94</accession>
<gene>
    <name evidence="2" type="primary">eboE</name>
    <name evidence="2" type="ORF">LZ495_01135</name>
</gene>
<sequence length="387" mass="41542">MRFRHPDGTPVHVAYCTNVYAATDLPGIVAQLTDYCVPVRKELGSDLLGVGLWLAPVVAEQLAQSPAAVDVLRGRLADEGLEVVTLDAFPYSGEHDETRAHSTRGPAWGDARRYLYTVDCARVLAGLLPDDVVHGSVSTLPFGWRKRWSPTAQEMAEAMLGSVGTRLAELADRTGRHIRIGLEPEPGYVLESVEEAAAALRGLDPAHFGVCLDTCHLAVGFEDPHRALAALAEAGVPVVKMQAAYALQAEDPWRARRALRRYVEPGYLHQTREAGPATLGVDDLSEALAGGLPARGPWRVHCHVPLHSDPPPPLSATRDVLADALDGVFGGSAALTDHVEVEAYTWPVAQGMRTPDRDRVVAGVAAELDWLRGALLARGLVEGGPVF</sequence>
<dbReference type="InterPro" id="IPR018246">
    <property type="entry name" value="AP_endonuc_F2_Zn_BS"/>
</dbReference>